<accession>A0AAN9G1D8</accession>
<dbReference type="AlphaFoldDB" id="A0AAN9G1D8"/>
<feature type="compositionally biased region" description="Polar residues" evidence="1">
    <location>
        <begin position="139"/>
        <end position="151"/>
    </location>
</feature>
<feature type="compositionally biased region" description="Polar residues" evidence="1">
    <location>
        <begin position="76"/>
        <end position="85"/>
    </location>
</feature>
<protein>
    <submittedName>
        <fullName evidence="2">Uncharacterized protein</fullName>
    </submittedName>
</protein>
<reference evidence="2 3" key="1">
    <citation type="submission" date="2024-02" db="EMBL/GenBank/DDBJ databases">
        <title>Chromosome-scale genome assembly of the rough periwinkle Littorina saxatilis.</title>
        <authorList>
            <person name="De Jode A."/>
            <person name="Faria R."/>
            <person name="Formenti G."/>
            <person name="Sims Y."/>
            <person name="Smith T.P."/>
            <person name="Tracey A."/>
            <person name="Wood J.M.D."/>
            <person name="Zagrodzka Z.B."/>
            <person name="Johannesson K."/>
            <person name="Butlin R.K."/>
            <person name="Leder E.H."/>
        </authorList>
    </citation>
    <scope>NUCLEOTIDE SEQUENCE [LARGE SCALE GENOMIC DNA]</scope>
    <source>
        <strain evidence="2">Snail1</strain>
        <tissue evidence="2">Muscle</tissue>
    </source>
</reference>
<evidence type="ECO:0000313" key="3">
    <source>
        <dbReference type="Proteomes" id="UP001374579"/>
    </source>
</evidence>
<keyword evidence="3" id="KW-1185">Reference proteome</keyword>
<feature type="region of interest" description="Disordered" evidence="1">
    <location>
        <begin position="28"/>
        <end position="151"/>
    </location>
</feature>
<dbReference type="Proteomes" id="UP001374579">
    <property type="component" value="Unassembled WGS sequence"/>
</dbReference>
<gene>
    <name evidence="2" type="ORF">V1264_009033</name>
</gene>
<proteinExistence type="predicted"/>
<dbReference type="EMBL" id="JBAMIC010000022">
    <property type="protein sequence ID" value="KAK7091339.1"/>
    <property type="molecule type" value="Genomic_DNA"/>
</dbReference>
<organism evidence="2 3">
    <name type="scientific">Littorina saxatilis</name>
    <dbReference type="NCBI Taxonomy" id="31220"/>
    <lineage>
        <taxon>Eukaryota</taxon>
        <taxon>Metazoa</taxon>
        <taxon>Spiralia</taxon>
        <taxon>Lophotrochozoa</taxon>
        <taxon>Mollusca</taxon>
        <taxon>Gastropoda</taxon>
        <taxon>Caenogastropoda</taxon>
        <taxon>Littorinimorpha</taxon>
        <taxon>Littorinoidea</taxon>
        <taxon>Littorinidae</taxon>
        <taxon>Littorina</taxon>
    </lineage>
</organism>
<feature type="compositionally biased region" description="Polar residues" evidence="1">
    <location>
        <begin position="102"/>
        <end position="124"/>
    </location>
</feature>
<sequence length="151" mass="16296">MALDPGYFAHYTRGQFMLQLSLSNLKKHGSLTTSTSSDKSSISRILTTPQTLENENYCPENETGASSISVDYPLLQPSNQKTLYDQETYRPVLNPAAESRSEVSSTAIADRSSATSAESRSNVDSLPLDEDYCPDTESETGASSISGLSSP</sequence>
<feature type="compositionally biased region" description="Low complexity" evidence="1">
    <location>
        <begin position="30"/>
        <end position="47"/>
    </location>
</feature>
<comment type="caution">
    <text evidence="2">The sequence shown here is derived from an EMBL/GenBank/DDBJ whole genome shotgun (WGS) entry which is preliminary data.</text>
</comment>
<feature type="compositionally biased region" description="Acidic residues" evidence="1">
    <location>
        <begin position="127"/>
        <end position="138"/>
    </location>
</feature>
<evidence type="ECO:0000256" key="1">
    <source>
        <dbReference type="SAM" id="MobiDB-lite"/>
    </source>
</evidence>
<name>A0AAN9G1D8_9CAEN</name>
<evidence type="ECO:0000313" key="2">
    <source>
        <dbReference type="EMBL" id="KAK7091339.1"/>
    </source>
</evidence>